<proteinExistence type="inferred from homology"/>
<dbReference type="AlphaFoldDB" id="A0A1I7WVX6"/>
<reference evidence="4" key="1">
    <citation type="submission" date="2016-11" db="UniProtKB">
        <authorList>
            <consortium name="WormBaseParasite"/>
        </authorList>
    </citation>
    <scope>IDENTIFICATION</scope>
</reference>
<keyword evidence="3" id="KW-1185">Reference proteome</keyword>
<comment type="similarity">
    <text evidence="1">Belongs to the peptidase M13 family.</text>
</comment>
<sequence length="315" mass="36771">MQKTKCAIILKRSVDQGALTLGRGSRDYYLNSTMFASHMTAYRKYLVEIANILKNDANLTREDSDIYKDINDIIAFEKKLAQIVVAEDERRNNTRLYNKRTMADLFHYMPEYINDLHIKVDWVYFFRNIAPDQLKDFFHNNTEVIVCEIDYLRKVSSTIQPNNVVSSLIANTNQVVLANYIIWRVVQSSVRFLDERFEDIKQDFSRVMTGQQQRSPRWKDCAQVPSTVLPLAAGAIYVDAHFNSQDKREAIEMIKLLRNSFVELVQQNSWMDEATKSVAIDKANSMIDNIGYPELTNDIQKLDEQYNEVRFTEYL</sequence>
<dbReference type="WBParaSite" id="Hba_09287">
    <property type="protein sequence ID" value="Hba_09287"/>
    <property type="gene ID" value="Hba_09287"/>
</dbReference>
<name>A0A1I7WVX6_HETBA</name>
<dbReference type="Pfam" id="PF05649">
    <property type="entry name" value="Peptidase_M13_N"/>
    <property type="match status" value="1"/>
</dbReference>
<dbReference type="InterPro" id="IPR008753">
    <property type="entry name" value="Peptidase_M13_N"/>
</dbReference>
<evidence type="ECO:0000313" key="3">
    <source>
        <dbReference type="Proteomes" id="UP000095283"/>
    </source>
</evidence>
<evidence type="ECO:0000313" key="4">
    <source>
        <dbReference type="WBParaSite" id="Hba_09287"/>
    </source>
</evidence>
<dbReference type="PANTHER" id="PTHR11733:SF239">
    <property type="entry name" value="NEPRILYSIN-11"/>
    <property type="match status" value="1"/>
</dbReference>
<protein>
    <submittedName>
        <fullName evidence="4">Peptidase_M13_N domain-containing protein</fullName>
    </submittedName>
</protein>
<dbReference type="GO" id="GO:0016485">
    <property type="term" value="P:protein processing"/>
    <property type="evidence" value="ECO:0007669"/>
    <property type="project" value="TreeGrafter"/>
</dbReference>
<dbReference type="GO" id="GO:0004222">
    <property type="term" value="F:metalloendopeptidase activity"/>
    <property type="evidence" value="ECO:0007669"/>
    <property type="project" value="InterPro"/>
</dbReference>
<dbReference type="Proteomes" id="UP000095283">
    <property type="component" value="Unplaced"/>
</dbReference>
<dbReference type="Gene3D" id="1.10.1380.10">
    <property type="entry name" value="Neutral endopeptidase , domain2"/>
    <property type="match status" value="1"/>
</dbReference>
<dbReference type="InterPro" id="IPR042089">
    <property type="entry name" value="Peptidase_M13_dom_2"/>
</dbReference>
<evidence type="ECO:0000259" key="2">
    <source>
        <dbReference type="Pfam" id="PF05649"/>
    </source>
</evidence>
<feature type="domain" description="Peptidase M13 N-terminal" evidence="2">
    <location>
        <begin position="14"/>
        <end position="293"/>
    </location>
</feature>
<dbReference type="PROSITE" id="PS51885">
    <property type="entry name" value="NEPRILYSIN"/>
    <property type="match status" value="1"/>
</dbReference>
<accession>A0A1I7WVX6</accession>
<evidence type="ECO:0000256" key="1">
    <source>
        <dbReference type="ARBA" id="ARBA00007357"/>
    </source>
</evidence>
<dbReference type="InterPro" id="IPR000718">
    <property type="entry name" value="Peptidase_M13"/>
</dbReference>
<dbReference type="GO" id="GO:0005886">
    <property type="term" value="C:plasma membrane"/>
    <property type="evidence" value="ECO:0007669"/>
    <property type="project" value="TreeGrafter"/>
</dbReference>
<dbReference type="PANTHER" id="PTHR11733">
    <property type="entry name" value="ZINC METALLOPROTEASE FAMILY M13 NEPRILYSIN-RELATED"/>
    <property type="match status" value="1"/>
</dbReference>
<organism evidence="3 4">
    <name type="scientific">Heterorhabditis bacteriophora</name>
    <name type="common">Entomopathogenic nematode worm</name>
    <dbReference type="NCBI Taxonomy" id="37862"/>
    <lineage>
        <taxon>Eukaryota</taxon>
        <taxon>Metazoa</taxon>
        <taxon>Ecdysozoa</taxon>
        <taxon>Nematoda</taxon>
        <taxon>Chromadorea</taxon>
        <taxon>Rhabditida</taxon>
        <taxon>Rhabditina</taxon>
        <taxon>Rhabditomorpha</taxon>
        <taxon>Strongyloidea</taxon>
        <taxon>Heterorhabditidae</taxon>
        <taxon>Heterorhabditis</taxon>
    </lineage>
</organism>
<dbReference type="SUPFAM" id="SSF55486">
    <property type="entry name" value="Metalloproteases ('zincins'), catalytic domain"/>
    <property type="match status" value="1"/>
</dbReference>